<keyword evidence="7 9" id="KW-0472">Membrane</keyword>
<proteinExistence type="predicted"/>
<evidence type="ECO:0000256" key="2">
    <source>
        <dbReference type="ARBA" id="ARBA00022475"/>
    </source>
</evidence>
<comment type="caution">
    <text evidence="11">The sequence shown here is derived from an EMBL/GenBank/DDBJ whole genome shotgun (WGS) entry which is preliminary data.</text>
</comment>
<evidence type="ECO:0000259" key="10">
    <source>
        <dbReference type="Pfam" id="PF13231"/>
    </source>
</evidence>
<evidence type="ECO:0000256" key="1">
    <source>
        <dbReference type="ARBA" id="ARBA00004651"/>
    </source>
</evidence>
<dbReference type="EMBL" id="JAGSOG010000043">
    <property type="protein sequence ID" value="MBR7833935.1"/>
    <property type="molecule type" value="Genomic_DNA"/>
</dbReference>
<keyword evidence="3 11" id="KW-0328">Glycosyltransferase</keyword>
<feature type="transmembrane region" description="Helical" evidence="9">
    <location>
        <begin position="200"/>
        <end position="218"/>
    </location>
</feature>
<feature type="transmembrane region" description="Helical" evidence="9">
    <location>
        <begin position="269"/>
        <end position="289"/>
    </location>
</feature>
<dbReference type="PANTHER" id="PTHR33908:SF11">
    <property type="entry name" value="MEMBRANE PROTEIN"/>
    <property type="match status" value="1"/>
</dbReference>
<dbReference type="RefSeq" id="WP_212528454.1">
    <property type="nucleotide sequence ID" value="NZ_JAGSOG010000043.1"/>
</dbReference>
<keyword evidence="6 9" id="KW-1133">Transmembrane helix</keyword>
<keyword evidence="5 9" id="KW-0812">Transmembrane</keyword>
<feature type="transmembrane region" description="Helical" evidence="9">
    <location>
        <begin position="126"/>
        <end position="151"/>
    </location>
</feature>
<feature type="transmembrane region" description="Helical" evidence="9">
    <location>
        <begin position="401"/>
        <end position="421"/>
    </location>
</feature>
<feature type="transmembrane region" description="Helical" evidence="9">
    <location>
        <begin position="224"/>
        <end position="257"/>
    </location>
</feature>
<feature type="transmembrane region" description="Helical" evidence="9">
    <location>
        <begin position="55"/>
        <end position="75"/>
    </location>
</feature>
<dbReference type="InterPro" id="IPR038731">
    <property type="entry name" value="RgtA/B/C-like"/>
</dbReference>
<dbReference type="EC" id="2.4.-.-" evidence="11"/>
<sequence length="577" mass="62218">MSTDDETMLISPPRPGGSQRPALPTLPAQRTRGTAGPGPGDETVLIRLKPGRDRVAMALAVAAALLSAAATYHFSRVHLLLGIRDSFSHLEISRRVLVGQTTGIAQLGGIWLPLPHILQAAFAWNWTLYSTGLAGSLVSGGCYVGATVLIYKIIRALSATKSSAAARSSKSSPWPAVVGATVFMTNANVLYQQSTAMDELPLYLFALWTVYLLVRWTTTDRPTYVLLAAIASAAAMLCRYEAWYLGLAYTLLVLVVARRKGHSWKDTSGLTLVFASFGFAAPAGAWFVYNWVIFGTPVYFLTGPNSSSDQMADQQGEIEIHNWTLTLKAYGTAATSDLGLLVIGAGLLALIAVLARDRLSARVLPVLVFATVVPFYCYTLESGQEPIGTPVLNGGLTNFRFGLIGLLPAAILIGFALDWALPRAARRRRAVKLGAPAVAVALSLGLVGMTGYTVARHQIVLEQEAEQNLAAQLDPLAASAYLEHSTSGRILIDDVRNELVAFYVLDRTVYSGTRDRLGNVYTRALVDPEANDISLIVMRTTPGDVDQVYRALYGTAALTSGYREVYHNADYVIYGLK</sequence>
<dbReference type="Pfam" id="PF13231">
    <property type="entry name" value="PMT_2"/>
    <property type="match status" value="1"/>
</dbReference>
<gene>
    <name evidence="11" type="ORF">KDL01_11700</name>
</gene>
<evidence type="ECO:0000256" key="8">
    <source>
        <dbReference type="SAM" id="MobiDB-lite"/>
    </source>
</evidence>
<evidence type="ECO:0000256" key="4">
    <source>
        <dbReference type="ARBA" id="ARBA00022679"/>
    </source>
</evidence>
<name>A0A941EMV0_9ACTN</name>
<protein>
    <submittedName>
        <fullName evidence="11">Glycosyltransferase family 39 protein</fullName>
        <ecNumber evidence="11">2.4.-.-</ecNumber>
    </submittedName>
</protein>
<feature type="transmembrane region" description="Helical" evidence="9">
    <location>
        <begin position="363"/>
        <end position="381"/>
    </location>
</feature>
<feature type="transmembrane region" description="Helical" evidence="9">
    <location>
        <begin position="338"/>
        <end position="356"/>
    </location>
</feature>
<evidence type="ECO:0000313" key="12">
    <source>
        <dbReference type="Proteomes" id="UP000675781"/>
    </source>
</evidence>
<feature type="domain" description="Glycosyltransferase RgtA/B/C/D-like" evidence="10">
    <location>
        <begin position="174"/>
        <end position="282"/>
    </location>
</feature>
<reference evidence="11" key="1">
    <citation type="submission" date="2021-04" db="EMBL/GenBank/DDBJ databases">
        <title>Genome based classification of Actinospica acidithermotolerans sp. nov., an actinobacterium isolated from an Indonesian hot spring.</title>
        <authorList>
            <person name="Kusuma A.B."/>
            <person name="Putra K.E."/>
            <person name="Nafisah S."/>
            <person name="Loh J."/>
            <person name="Nouioui I."/>
            <person name="Goodfellow M."/>
        </authorList>
    </citation>
    <scope>NUCLEOTIDE SEQUENCE</scope>
    <source>
        <strain evidence="11">CSCA 57</strain>
    </source>
</reference>
<dbReference type="GO" id="GO:0009103">
    <property type="term" value="P:lipopolysaccharide biosynthetic process"/>
    <property type="evidence" value="ECO:0007669"/>
    <property type="project" value="UniProtKB-ARBA"/>
</dbReference>
<comment type="subcellular location">
    <subcellularLocation>
        <location evidence="1">Cell membrane</location>
        <topology evidence="1">Multi-pass membrane protein</topology>
    </subcellularLocation>
</comment>
<feature type="region of interest" description="Disordered" evidence="8">
    <location>
        <begin position="1"/>
        <end position="42"/>
    </location>
</feature>
<evidence type="ECO:0000256" key="7">
    <source>
        <dbReference type="ARBA" id="ARBA00023136"/>
    </source>
</evidence>
<evidence type="ECO:0000256" key="6">
    <source>
        <dbReference type="ARBA" id="ARBA00022989"/>
    </source>
</evidence>
<keyword evidence="4 11" id="KW-0808">Transferase</keyword>
<evidence type="ECO:0000313" key="11">
    <source>
        <dbReference type="EMBL" id="MBR7833935.1"/>
    </source>
</evidence>
<evidence type="ECO:0000256" key="3">
    <source>
        <dbReference type="ARBA" id="ARBA00022676"/>
    </source>
</evidence>
<dbReference type="GO" id="GO:0016763">
    <property type="term" value="F:pentosyltransferase activity"/>
    <property type="evidence" value="ECO:0007669"/>
    <property type="project" value="TreeGrafter"/>
</dbReference>
<dbReference type="GO" id="GO:0005886">
    <property type="term" value="C:plasma membrane"/>
    <property type="evidence" value="ECO:0007669"/>
    <property type="project" value="UniProtKB-SubCell"/>
</dbReference>
<dbReference type="PANTHER" id="PTHR33908">
    <property type="entry name" value="MANNOSYLTRANSFERASE YKCB-RELATED"/>
    <property type="match status" value="1"/>
</dbReference>
<dbReference type="InterPro" id="IPR050297">
    <property type="entry name" value="LipidA_mod_glycosyltrf_83"/>
</dbReference>
<evidence type="ECO:0000256" key="5">
    <source>
        <dbReference type="ARBA" id="ARBA00022692"/>
    </source>
</evidence>
<keyword evidence="12" id="KW-1185">Reference proteome</keyword>
<organism evidence="11 12">
    <name type="scientific">Actinospica durhamensis</name>
    <dbReference type="NCBI Taxonomy" id="1508375"/>
    <lineage>
        <taxon>Bacteria</taxon>
        <taxon>Bacillati</taxon>
        <taxon>Actinomycetota</taxon>
        <taxon>Actinomycetes</taxon>
        <taxon>Catenulisporales</taxon>
        <taxon>Actinospicaceae</taxon>
        <taxon>Actinospica</taxon>
    </lineage>
</organism>
<dbReference type="AlphaFoldDB" id="A0A941EMV0"/>
<evidence type="ECO:0000256" key="9">
    <source>
        <dbReference type="SAM" id="Phobius"/>
    </source>
</evidence>
<accession>A0A941EMV0</accession>
<dbReference type="Proteomes" id="UP000675781">
    <property type="component" value="Unassembled WGS sequence"/>
</dbReference>
<feature type="transmembrane region" description="Helical" evidence="9">
    <location>
        <begin position="433"/>
        <end position="455"/>
    </location>
</feature>
<keyword evidence="2" id="KW-1003">Cell membrane</keyword>